<evidence type="ECO:0000256" key="5">
    <source>
        <dbReference type="ARBA" id="ARBA00013059"/>
    </source>
</evidence>
<dbReference type="EMBL" id="DSUH01000216">
    <property type="protein sequence ID" value="HGU33020.1"/>
    <property type="molecule type" value="Genomic_DNA"/>
</dbReference>
<protein>
    <recommendedName>
        <fullName evidence="5">aspartate kinase</fullName>
        <ecNumber evidence="5">2.7.2.4</ecNumber>
    </recommendedName>
</protein>
<dbReference type="PROSITE" id="PS51671">
    <property type="entry name" value="ACT"/>
    <property type="match status" value="2"/>
</dbReference>
<evidence type="ECO:0000256" key="4">
    <source>
        <dbReference type="ARBA" id="ARBA00010122"/>
    </source>
</evidence>
<evidence type="ECO:0000256" key="9">
    <source>
        <dbReference type="ARBA" id="ARBA00022777"/>
    </source>
</evidence>
<evidence type="ECO:0000256" key="3">
    <source>
        <dbReference type="ARBA" id="ARBA00005139"/>
    </source>
</evidence>
<gene>
    <name evidence="16" type="ORF">ENS29_09220</name>
</gene>
<dbReference type="Pfam" id="PF02367">
    <property type="entry name" value="TsaE"/>
    <property type="match status" value="1"/>
</dbReference>
<dbReference type="Gene3D" id="3.30.2130.10">
    <property type="entry name" value="VC0802-like"/>
    <property type="match status" value="1"/>
</dbReference>
<keyword evidence="11" id="KW-0457">Lysine biosynthesis</keyword>
<dbReference type="InterPro" id="IPR041740">
    <property type="entry name" value="AKii-LysC-BS"/>
</dbReference>
<dbReference type="CDD" id="cd04913">
    <property type="entry name" value="ACT_AKii-LysC-BS-like_1"/>
    <property type="match status" value="1"/>
</dbReference>
<dbReference type="Pfam" id="PF00696">
    <property type="entry name" value="AA_kinase"/>
    <property type="match status" value="1"/>
</dbReference>
<keyword evidence="10" id="KW-0067">ATP-binding</keyword>
<sequence length="588" mass="63857">MTSIVFRCASLDETHRIGVLLGERFEAGTVLLLRGELGVGKTCLVRGVAEGIGVSPEQPVTSPSYALIHEYSGRLRLFHVDLYRIGYTDLEDIGFFDLPVEEGGAGRRGSACRRMGRTPPGRCLHRQSRSGIRYTGRREPDHRDFGKGRNERSMAPAVDFLAAAETDRPSAGHATRGRRKDRPMALIVQKYGGTSVANLERIQNVAKRVVKTYDQGNDVVVILSAMAGITDSLIEMAQEITRTPEKRELDVLLATGEQTTAALLAMTLNAMKYPAKSLLGYQAEVITDCTYGNARIMEIGARRIRELLAQRHIVVVAGFQGCDMEGNITTLGRGGSDTSAVAIAAALKADICEIYTDVNGVYTADPNIVSKARKIDRISYDEMLEMASLGAKVLQIRSVEFAKKYSVPVHVRSSFSEEEGTMVVNEDESMEKLVVSGVTCSKNDARITLIKVPDQPGIAAKIFTPIAEAGIIVDMIIQNRHSGKFNDLTFTVPKPDFDKAMELARQTAAEIGAEDVLGDNGIAKVSVTGVGMKNHSGVASRMFAALASKNINILMISTSEIRISCVIDAEYAELAVRALHTAFGLDKV</sequence>
<dbReference type="CDD" id="cd04261">
    <property type="entry name" value="AAK_AKii-LysC-BS"/>
    <property type="match status" value="1"/>
</dbReference>
<dbReference type="GO" id="GO:0009090">
    <property type="term" value="P:homoserine biosynthetic process"/>
    <property type="evidence" value="ECO:0007669"/>
    <property type="project" value="TreeGrafter"/>
</dbReference>
<keyword evidence="7 16" id="KW-0808">Transferase</keyword>
<evidence type="ECO:0000256" key="2">
    <source>
        <dbReference type="ARBA" id="ARBA00004986"/>
    </source>
</evidence>
<feature type="domain" description="ACT" evidence="15">
    <location>
        <begin position="527"/>
        <end position="588"/>
    </location>
</feature>
<comment type="pathway">
    <text evidence="1 13">Amino-acid biosynthesis; L-lysine biosynthesis via DAP pathway; (S)-tetrahydrodipicolinate from L-aspartate: step 1/4.</text>
</comment>
<dbReference type="UniPathway" id="UPA00034">
    <property type="reaction ID" value="UER00015"/>
</dbReference>
<dbReference type="SUPFAM" id="SSF52540">
    <property type="entry name" value="P-loop containing nucleoside triphosphate hydrolases"/>
    <property type="match status" value="1"/>
</dbReference>
<dbReference type="UniPathway" id="UPA00050">
    <property type="reaction ID" value="UER00461"/>
</dbReference>
<dbReference type="NCBIfam" id="NF005154">
    <property type="entry name" value="PRK06635.1-2"/>
    <property type="match status" value="1"/>
</dbReference>
<evidence type="ECO:0000256" key="6">
    <source>
        <dbReference type="ARBA" id="ARBA00022605"/>
    </source>
</evidence>
<dbReference type="PANTHER" id="PTHR21499">
    <property type="entry name" value="ASPARTATE KINASE"/>
    <property type="match status" value="1"/>
</dbReference>
<dbReference type="UniPathway" id="UPA00051">
    <property type="reaction ID" value="UER00462"/>
</dbReference>
<keyword evidence="9 16" id="KW-0418">Kinase</keyword>
<evidence type="ECO:0000256" key="14">
    <source>
        <dbReference type="SAM" id="MobiDB-lite"/>
    </source>
</evidence>
<dbReference type="Gene3D" id="3.40.1160.10">
    <property type="entry name" value="Acetylglutamate kinase-like"/>
    <property type="match status" value="1"/>
</dbReference>
<dbReference type="GO" id="GO:0009088">
    <property type="term" value="P:threonine biosynthetic process"/>
    <property type="evidence" value="ECO:0007669"/>
    <property type="project" value="UniProtKB-UniPathway"/>
</dbReference>
<dbReference type="FunFam" id="3.30.2130.10:FF:000002">
    <property type="entry name" value="Aspartokinase"/>
    <property type="match status" value="1"/>
</dbReference>
<proteinExistence type="inferred from homology"/>
<dbReference type="InterPro" id="IPR002912">
    <property type="entry name" value="ACT_dom"/>
</dbReference>
<dbReference type="CDD" id="cd04923">
    <property type="entry name" value="ACT_AK-LysC-DapG-like_2"/>
    <property type="match status" value="1"/>
</dbReference>
<dbReference type="InterPro" id="IPR018042">
    <property type="entry name" value="Aspartate_kinase_CS"/>
</dbReference>
<evidence type="ECO:0000256" key="11">
    <source>
        <dbReference type="ARBA" id="ARBA00023154"/>
    </source>
</evidence>
<dbReference type="EC" id="2.7.2.4" evidence="5"/>
<dbReference type="PANTHER" id="PTHR21499:SF3">
    <property type="entry name" value="ASPARTOKINASE"/>
    <property type="match status" value="1"/>
</dbReference>
<feature type="region of interest" description="Disordered" evidence="14">
    <location>
        <begin position="131"/>
        <end position="150"/>
    </location>
</feature>
<evidence type="ECO:0000256" key="13">
    <source>
        <dbReference type="RuleBase" id="RU004249"/>
    </source>
</evidence>
<organism evidence="16">
    <name type="scientific">Desulfatirhabdium butyrativorans</name>
    <dbReference type="NCBI Taxonomy" id="340467"/>
    <lineage>
        <taxon>Bacteria</taxon>
        <taxon>Pseudomonadati</taxon>
        <taxon>Thermodesulfobacteriota</taxon>
        <taxon>Desulfobacteria</taxon>
        <taxon>Desulfobacterales</taxon>
        <taxon>Desulfatirhabdiaceae</taxon>
        <taxon>Desulfatirhabdium</taxon>
    </lineage>
</organism>
<evidence type="ECO:0000256" key="12">
    <source>
        <dbReference type="ARBA" id="ARBA00047872"/>
    </source>
</evidence>
<dbReference type="Pfam" id="PF01842">
    <property type="entry name" value="ACT"/>
    <property type="match status" value="1"/>
</dbReference>
<name>A0A7C4MMT8_9BACT</name>
<dbReference type="InterPro" id="IPR003442">
    <property type="entry name" value="T6A_TsaE"/>
</dbReference>
<dbReference type="GO" id="GO:0004072">
    <property type="term" value="F:aspartate kinase activity"/>
    <property type="evidence" value="ECO:0007669"/>
    <property type="project" value="UniProtKB-EC"/>
</dbReference>
<comment type="similarity">
    <text evidence="4">Belongs to the aspartokinase family.</text>
</comment>
<dbReference type="AlphaFoldDB" id="A0A7C4MMT8"/>
<dbReference type="NCBIfam" id="NF005155">
    <property type="entry name" value="PRK06635.1-4"/>
    <property type="match status" value="1"/>
</dbReference>
<dbReference type="Gene3D" id="3.40.50.300">
    <property type="entry name" value="P-loop containing nucleotide triphosphate hydrolases"/>
    <property type="match status" value="1"/>
</dbReference>
<accession>A0A7C4MMT8</accession>
<evidence type="ECO:0000256" key="10">
    <source>
        <dbReference type="ARBA" id="ARBA00022840"/>
    </source>
</evidence>
<feature type="region of interest" description="Disordered" evidence="14">
    <location>
        <begin position="107"/>
        <end position="126"/>
    </location>
</feature>
<comment type="caution">
    <text evidence="16">The sequence shown here is derived from an EMBL/GenBank/DDBJ whole genome shotgun (WGS) entry which is preliminary data.</text>
</comment>
<comment type="pathway">
    <text evidence="3 13">Amino-acid biosynthesis; L-threonine biosynthesis; L-threonine from L-aspartate: step 1/5.</text>
</comment>
<dbReference type="Pfam" id="PF22468">
    <property type="entry name" value="ACT_9"/>
    <property type="match status" value="1"/>
</dbReference>
<dbReference type="NCBIfam" id="TIGR00150">
    <property type="entry name" value="T6A_YjeE"/>
    <property type="match status" value="1"/>
</dbReference>
<keyword evidence="8" id="KW-0547">Nucleotide-binding</keyword>
<dbReference type="GO" id="GO:0005829">
    <property type="term" value="C:cytosol"/>
    <property type="evidence" value="ECO:0007669"/>
    <property type="project" value="TreeGrafter"/>
</dbReference>
<feature type="compositionally biased region" description="Basic and acidic residues" evidence="14">
    <location>
        <begin position="136"/>
        <end position="150"/>
    </location>
</feature>
<evidence type="ECO:0000313" key="16">
    <source>
        <dbReference type="EMBL" id="HGU33020.1"/>
    </source>
</evidence>
<evidence type="ECO:0000256" key="1">
    <source>
        <dbReference type="ARBA" id="ARBA00004766"/>
    </source>
</evidence>
<comment type="pathway">
    <text evidence="2 13">Amino-acid biosynthesis; L-methionine biosynthesis via de novo pathway; L-homoserine from L-aspartate: step 1/3.</text>
</comment>
<dbReference type="PROSITE" id="PS00324">
    <property type="entry name" value="ASPARTOKINASE"/>
    <property type="match status" value="1"/>
</dbReference>
<dbReference type="SUPFAM" id="SSF55021">
    <property type="entry name" value="ACT-like"/>
    <property type="match status" value="2"/>
</dbReference>
<reference evidence="16" key="1">
    <citation type="journal article" date="2020" name="mSystems">
        <title>Genome- and Community-Level Interaction Insights into Carbon Utilization and Element Cycling Functions of Hydrothermarchaeota in Hydrothermal Sediment.</title>
        <authorList>
            <person name="Zhou Z."/>
            <person name="Liu Y."/>
            <person name="Xu W."/>
            <person name="Pan J."/>
            <person name="Luo Z.H."/>
            <person name="Li M."/>
        </authorList>
    </citation>
    <scope>NUCLEOTIDE SEQUENCE [LARGE SCALE GENOMIC DNA]</scope>
    <source>
        <strain evidence="16">SpSt-477</strain>
    </source>
</reference>
<dbReference type="GO" id="GO:0002949">
    <property type="term" value="P:tRNA threonylcarbamoyladenosine modification"/>
    <property type="evidence" value="ECO:0007669"/>
    <property type="project" value="InterPro"/>
</dbReference>
<evidence type="ECO:0000256" key="7">
    <source>
        <dbReference type="ARBA" id="ARBA00022679"/>
    </source>
</evidence>
<keyword evidence="6 13" id="KW-0028">Amino-acid biosynthesis</keyword>
<dbReference type="GO" id="GO:0009089">
    <property type="term" value="P:lysine biosynthetic process via diaminopimelate"/>
    <property type="evidence" value="ECO:0007669"/>
    <property type="project" value="UniProtKB-UniPathway"/>
</dbReference>
<dbReference type="InterPro" id="IPR027417">
    <property type="entry name" value="P-loop_NTPase"/>
</dbReference>
<dbReference type="GO" id="GO:0005524">
    <property type="term" value="F:ATP binding"/>
    <property type="evidence" value="ECO:0007669"/>
    <property type="project" value="UniProtKB-KW"/>
</dbReference>
<dbReference type="InterPro" id="IPR005260">
    <property type="entry name" value="Asp_kin_monofn"/>
</dbReference>
<dbReference type="InterPro" id="IPR001341">
    <property type="entry name" value="Asp_kinase"/>
</dbReference>
<dbReference type="FunFam" id="3.40.1160.10:FF:000002">
    <property type="entry name" value="Aspartokinase"/>
    <property type="match status" value="1"/>
</dbReference>
<dbReference type="SUPFAM" id="SSF53633">
    <property type="entry name" value="Carbamate kinase-like"/>
    <property type="match status" value="1"/>
</dbReference>
<dbReference type="NCBIfam" id="TIGR00656">
    <property type="entry name" value="asp_kin_monofn"/>
    <property type="match status" value="1"/>
</dbReference>
<feature type="domain" description="ACT" evidence="15">
    <location>
        <begin position="447"/>
        <end position="518"/>
    </location>
</feature>
<dbReference type="InterPro" id="IPR045865">
    <property type="entry name" value="ACT-like_dom_sf"/>
</dbReference>
<evidence type="ECO:0000259" key="15">
    <source>
        <dbReference type="PROSITE" id="PS51671"/>
    </source>
</evidence>
<dbReference type="InterPro" id="IPR054352">
    <property type="entry name" value="ACT_Aspartokinase"/>
</dbReference>
<evidence type="ECO:0000256" key="8">
    <source>
        <dbReference type="ARBA" id="ARBA00022741"/>
    </source>
</evidence>
<dbReference type="InterPro" id="IPR036393">
    <property type="entry name" value="AceGlu_kinase-like_sf"/>
</dbReference>
<dbReference type="InterPro" id="IPR001048">
    <property type="entry name" value="Asp/Glu/Uridylate_kinase"/>
</dbReference>
<dbReference type="NCBIfam" id="TIGR00657">
    <property type="entry name" value="asp_kinases"/>
    <property type="match status" value="1"/>
</dbReference>
<comment type="catalytic activity">
    <reaction evidence="12">
        <text>L-aspartate + ATP = 4-phospho-L-aspartate + ADP</text>
        <dbReference type="Rhea" id="RHEA:23776"/>
        <dbReference type="ChEBI" id="CHEBI:29991"/>
        <dbReference type="ChEBI" id="CHEBI:30616"/>
        <dbReference type="ChEBI" id="CHEBI:57535"/>
        <dbReference type="ChEBI" id="CHEBI:456216"/>
        <dbReference type="EC" id="2.7.2.4"/>
    </reaction>
</comment>